<reference evidence="1 2" key="1">
    <citation type="submission" date="2024-06" db="EMBL/GenBank/DDBJ databases">
        <title>Genomic Encyclopedia of Type Strains, Phase IV (KMG-IV): sequencing the most valuable type-strain genomes for metagenomic binning, comparative biology and taxonomic classification.</title>
        <authorList>
            <person name="Goeker M."/>
        </authorList>
    </citation>
    <scope>NUCLEOTIDE SEQUENCE [LARGE SCALE GENOMIC DNA]</scope>
    <source>
        <strain evidence="1 2">DSM 29846</strain>
    </source>
</reference>
<gene>
    <name evidence="1" type="ORF">ABID26_002385</name>
</gene>
<dbReference type="RefSeq" id="WP_126100083.1">
    <property type="nucleotide sequence ID" value="NZ_JBEPLM010000003.1"/>
</dbReference>
<organism evidence="1 2">
    <name type="scientific">Mesorhizobium shonense</name>
    <dbReference type="NCBI Taxonomy" id="1209948"/>
    <lineage>
        <taxon>Bacteria</taxon>
        <taxon>Pseudomonadati</taxon>
        <taxon>Pseudomonadota</taxon>
        <taxon>Alphaproteobacteria</taxon>
        <taxon>Hyphomicrobiales</taxon>
        <taxon>Phyllobacteriaceae</taxon>
        <taxon>Mesorhizobium</taxon>
    </lineage>
</organism>
<keyword evidence="2" id="KW-1185">Reference proteome</keyword>
<name>A0ABV2HS14_9HYPH</name>
<evidence type="ECO:0000313" key="1">
    <source>
        <dbReference type="EMBL" id="MET3592997.1"/>
    </source>
</evidence>
<protein>
    <submittedName>
        <fullName evidence="1">Uncharacterized protein</fullName>
    </submittedName>
</protein>
<evidence type="ECO:0000313" key="2">
    <source>
        <dbReference type="Proteomes" id="UP001549036"/>
    </source>
</evidence>
<proteinExistence type="predicted"/>
<accession>A0ABV2HS14</accession>
<comment type="caution">
    <text evidence="1">The sequence shown here is derived from an EMBL/GenBank/DDBJ whole genome shotgun (WGS) entry which is preliminary data.</text>
</comment>
<dbReference type="EMBL" id="JBEPLM010000003">
    <property type="protein sequence ID" value="MET3592997.1"/>
    <property type="molecule type" value="Genomic_DNA"/>
</dbReference>
<sequence>MAAAAAAERKSSSRSKVWHSFDYGALCEMKLVRNITLTPEAEEFIKQRYIEPDVASYSELQFMPRFIWVIAYKDADGKIMEGETVGYKLSRSPVSFLADSVIASFDGGRKFFAVEFNADGEKYDADAHYTIEHFDDINYIIKLPSEANERNA</sequence>
<dbReference type="Proteomes" id="UP001549036">
    <property type="component" value="Unassembled WGS sequence"/>
</dbReference>